<dbReference type="Proteomes" id="UP000295244">
    <property type="component" value="Unassembled WGS sequence"/>
</dbReference>
<dbReference type="OrthoDB" id="5241274at2"/>
<dbReference type="AlphaFoldDB" id="A0A4R1BH16"/>
<dbReference type="EMBL" id="SKBU01000016">
    <property type="protein sequence ID" value="TCJ16464.1"/>
    <property type="molecule type" value="Genomic_DNA"/>
</dbReference>
<sequence>MKPAITDLPDLVEALDPGERAVFERIFEVSATTGRLVPPGSMHPWIEKSFGSVDAVREQRIVRVTNRITLEGTLFNGLRAARPMDTGTDLELEQEIASTAGDPFCNPEEGTPADTFGRVRGEHSVTASNVAKYDGYHGLVIFDDHNPLHLTPEKVDDYLAVGLEWHRRVLEEDPEARYFFPMWNCLWRAGGSIIHGHVQLAAARGAHYPKVERLRRDAAAYAARCGGDYFDDLYRVHAALGLDLPCPEGVRGFAGLAPVKEKEIWLLGRSLEDRSLRRAVGAVLRSCVDELGVRSFNAAFLLPPIPGGREWSGFPAVVRIVDRGDPAGRTSDIGAMELYAASVVASDPFRVAEALRRQVPKGTG</sequence>
<accession>A0A4R1BH16</accession>
<dbReference type="SUPFAM" id="SSF54197">
    <property type="entry name" value="HIT-like"/>
    <property type="match status" value="1"/>
</dbReference>
<name>A0A4R1BH16_9ACTN</name>
<evidence type="ECO:0008006" key="3">
    <source>
        <dbReference type="Google" id="ProtNLM"/>
    </source>
</evidence>
<evidence type="ECO:0000313" key="2">
    <source>
        <dbReference type="Proteomes" id="UP000295244"/>
    </source>
</evidence>
<dbReference type="RefSeq" id="WP_132691526.1">
    <property type="nucleotide sequence ID" value="NZ_SKBU01000016.1"/>
</dbReference>
<comment type="caution">
    <text evidence="1">The sequence shown here is derived from an EMBL/GenBank/DDBJ whole genome shotgun (WGS) entry which is preliminary data.</text>
</comment>
<gene>
    <name evidence="1" type="ORF">E0L93_10115</name>
</gene>
<keyword evidence="2" id="KW-1185">Reference proteome</keyword>
<protein>
    <recommendedName>
        <fullName evidence="3">DUF4921 family protein</fullName>
    </recommendedName>
</protein>
<organism evidence="1 2">
    <name type="scientific">Rubrobacter taiwanensis</name>
    <dbReference type="NCBI Taxonomy" id="185139"/>
    <lineage>
        <taxon>Bacteria</taxon>
        <taxon>Bacillati</taxon>
        <taxon>Actinomycetota</taxon>
        <taxon>Rubrobacteria</taxon>
        <taxon>Rubrobacterales</taxon>
        <taxon>Rubrobacteraceae</taxon>
        <taxon>Rubrobacter</taxon>
    </lineage>
</organism>
<proteinExistence type="predicted"/>
<evidence type="ECO:0000313" key="1">
    <source>
        <dbReference type="EMBL" id="TCJ16464.1"/>
    </source>
</evidence>
<dbReference type="Gene3D" id="3.30.428.10">
    <property type="entry name" value="HIT-like"/>
    <property type="match status" value="1"/>
</dbReference>
<reference evidence="1 2" key="1">
    <citation type="submission" date="2019-03" db="EMBL/GenBank/DDBJ databases">
        <title>Whole genome sequence of a novel Rubrobacter taiwanensis strain, isolated from Yellowstone National Park.</title>
        <authorList>
            <person name="Freed S."/>
            <person name="Ramaley R.F."/>
            <person name="Kyndt J.A."/>
        </authorList>
    </citation>
    <scope>NUCLEOTIDE SEQUENCE [LARGE SCALE GENOMIC DNA]</scope>
    <source>
        <strain evidence="1 2">Yellowstone</strain>
    </source>
</reference>
<dbReference type="InterPro" id="IPR036265">
    <property type="entry name" value="HIT-like_sf"/>
</dbReference>